<name>A0AAD7C1T8_9AGAR</name>
<dbReference type="AlphaFoldDB" id="A0AAD7C1T8"/>
<accession>A0AAD7C1T8</accession>
<reference evidence="1" key="1">
    <citation type="submission" date="2023-03" db="EMBL/GenBank/DDBJ databases">
        <title>Massive genome expansion in bonnet fungi (Mycena s.s.) driven by repeated elements and novel gene families across ecological guilds.</title>
        <authorList>
            <consortium name="Lawrence Berkeley National Laboratory"/>
            <person name="Harder C.B."/>
            <person name="Miyauchi S."/>
            <person name="Viragh M."/>
            <person name="Kuo A."/>
            <person name="Thoen E."/>
            <person name="Andreopoulos B."/>
            <person name="Lu D."/>
            <person name="Skrede I."/>
            <person name="Drula E."/>
            <person name="Henrissat B."/>
            <person name="Morin E."/>
            <person name="Kohler A."/>
            <person name="Barry K."/>
            <person name="LaButti K."/>
            <person name="Morin E."/>
            <person name="Salamov A."/>
            <person name="Lipzen A."/>
            <person name="Mereny Z."/>
            <person name="Hegedus B."/>
            <person name="Baldrian P."/>
            <person name="Stursova M."/>
            <person name="Weitz H."/>
            <person name="Taylor A."/>
            <person name="Grigoriev I.V."/>
            <person name="Nagy L.G."/>
            <person name="Martin F."/>
            <person name="Kauserud H."/>
        </authorList>
    </citation>
    <scope>NUCLEOTIDE SEQUENCE</scope>
    <source>
        <strain evidence="1">9284</strain>
    </source>
</reference>
<organism evidence="1 2">
    <name type="scientific">Roridomyces roridus</name>
    <dbReference type="NCBI Taxonomy" id="1738132"/>
    <lineage>
        <taxon>Eukaryota</taxon>
        <taxon>Fungi</taxon>
        <taxon>Dikarya</taxon>
        <taxon>Basidiomycota</taxon>
        <taxon>Agaricomycotina</taxon>
        <taxon>Agaricomycetes</taxon>
        <taxon>Agaricomycetidae</taxon>
        <taxon>Agaricales</taxon>
        <taxon>Marasmiineae</taxon>
        <taxon>Mycenaceae</taxon>
        <taxon>Roridomyces</taxon>
    </lineage>
</organism>
<proteinExistence type="predicted"/>
<evidence type="ECO:0000313" key="1">
    <source>
        <dbReference type="EMBL" id="KAJ7636591.1"/>
    </source>
</evidence>
<dbReference type="Proteomes" id="UP001221142">
    <property type="component" value="Unassembled WGS sequence"/>
</dbReference>
<dbReference type="EMBL" id="JARKIF010000006">
    <property type="protein sequence ID" value="KAJ7636591.1"/>
    <property type="molecule type" value="Genomic_DNA"/>
</dbReference>
<keyword evidence="2" id="KW-1185">Reference proteome</keyword>
<comment type="caution">
    <text evidence="1">The sequence shown here is derived from an EMBL/GenBank/DDBJ whole genome shotgun (WGS) entry which is preliminary data.</text>
</comment>
<protein>
    <submittedName>
        <fullName evidence="1">Uncharacterized protein</fullName>
    </submittedName>
</protein>
<evidence type="ECO:0000313" key="2">
    <source>
        <dbReference type="Proteomes" id="UP001221142"/>
    </source>
</evidence>
<gene>
    <name evidence="1" type="ORF">FB45DRAFT_906889</name>
</gene>
<sequence>MSEIISYSSRHEKSVLCRVSRLSRQRSLTPLYRRVSLDSYEELYRLGLGTNGVHVASFVLHLLGDPFSTQPDFEIPQELDYIIFNAMTRLETPVLNVPLADARCTEIFRDCSFPRLSTLQYVASEISCNDVLIPFTHGRCASLIAPMAKLTTYVGPSSFMGFVPRGIAHIGLLWTDPQPDVLKMFESLSTVTRGGANLTFSCLCEGQPLARYLARYLPKVEAIQLQESMDNRRFEPEDLEWAAQILQSFTTLRYFAFNFMAPLSRLREPARLTGDEYHGDKLTVEDWGRSCPSLRECCLHGYAWRQVQGEWETCAETDLKEVPPLHLQ</sequence>